<dbReference type="Proteomes" id="UP000006607">
    <property type="component" value="Unassembled WGS sequence"/>
</dbReference>
<sequence length="46" mass="5048">MAILTEVEIQPLKKADSAIGIDLGITDFAILFDGHKIDNNKFTAKM</sequence>
<proteinExistence type="predicted"/>
<comment type="caution">
    <text evidence="1">The sequence shown here is derived from an EMBL/GenBank/DDBJ whole genome shotgun (WGS) entry which is preliminary data.</text>
</comment>
<reference evidence="1" key="1">
    <citation type="submission" date="2012-04" db="EMBL/GenBank/DDBJ databases">
        <title>The Genome Sequence of Bacillus cereus VD014.</title>
        <authorList>
            <consortium name="The Broad Institute Genome Sequencing Platform"/>
            <consortium name="The Broad Institute Genome Sequencing Center for Infectious Disease"/>
            <person name="Feldgarden M."/>
            <person name="Van der Auwera G.A."/>
            <person name="Mahillon J."/>
            <person name="Duprez V."/>
            <person name="Timmery S."/>
            <person name="Mattelet C."/>
            <person name="Dierick K."/>
            <person name="Sun M."/>
            <person name="Yu Z."/>
            <person name="Zhu L."/>
            <person name="Hu X."/>
            <person name="Shank E.B."/>
            <person name="Swiecicka I."/>
            <person name="Hansen B.M."/>
            <person name="Andrup L."/>
            <person name="Young S.K."/>
            <person name="Zeng Q."/>
            <person name="Gargeya S."/>
            <person name="Fitzgerald M."/>
            <person name="Haas B."/>
            <person name="Abouelleil A."/>
            <person name="Alvarado L."/>
            <person name="Arachchi H.M."/>
            <person name="Berlin A."/>
            <person name="Chapman S.B."/>
            <person name="Goldberg J."/>
            <person name="Griggs A."/>
            <person name="Gujja S."/>
            <person name="Hansen M."/>
            <person name="Howarth C."/>
            <person name="Imamovic A."/>
            <person name="Larimer J."/>
            <person name="McCowen C."/>
            <person name="Montmayeur A."/>
            <person name="Murphy C."/>
            <person name="Neiman D."/>
            <person name="Pearson M."/>
            <person name="Priest M."/>
            <person name="Roberts A."/>
            <person name="Saif S."/>
            <person name="Shea T."/>
            <person name="Sisk P."/>
            <person name="Sykes S."/>
            <person name="Wortman J."/>
            <person name="Nusbaum C."/>
            <person name="Birren B."/>
        </authorList>
    </citation>
    <scope>NUCLEOTIDE SEQUENCE</scope>
    <source>
        <strain evidence="1">VD014</strain>
    </source>
</reference>
<name>A0A9W5NMF2_BACC8</name>
<dbReference type="EMBL" id="AHER01000063">
    <property type="protein sequence ID" value="EJR11884.1"/>
    <property type="molecule type" value="Genomic_DNA"/>
</dbReference>
<gene>
    <name evidence="1" type="ORF">IIA_05991</name>
</gene>
<organism evidence="1 2">
    <name type="scientific">Bacillus cereus (strain VD014)</name>
    <dbReference type="NCBI Taxonomy" id="1053223"/>
    <lineage>
        <taxon>Bacteria</taxon>
        <taxon>Bacillati</taxon>
        <taxon>Bacillota</taxon>
        <taxon>Bacilli</taxon>
        <taxon>Bacillales</taxon>
        <taxon>Bacillaceae</taxon>
        <taxon>Bacillus</taxon>
        <taxon>Bacillus cereus group</taxon>
    </lineage>
</organism>
<accession>A0A9W5NMF2</accession>
<evidence type="ECO:0000313" key="2">
    <source>
        <dbReference type="Proteomes" id="UP000006607"/>
    </source>
</evidence>
<evidence type="ECO:0000313" key="1">
    <source>
        <dbReference type="EMBL" id="EJR11884.1"/>
    </source>
</evidence>
<dbReference type="AlphaFoldDB" id="A0A9W5NMF2"/>
<protein>
    <submittedName>
        <fullName evidence="1">Uncharacterized protein</fullName>
    </submittedName>
</protein>